<keyword evidence="3" id="KW-1185">Reference proteome</keyword>
<evidence type="ECO:0000313" key="2">
    <source>
        <dbReference type="EMBL" id="MBF8194428.1"/>
    </source>
</evidence>
<accession>A0A931ALX5</accession>
<reference evidence="2" key="1">
    <citation type="submission" date="2020-11" db="EMBL/GenBank/DDBJ databases">
        <title>Whole-genome analyses of Nonomuraea sp. K274.</title>
        <authorList>
            <person name="Veyisoglu A."/>
        </authorList>
    </citation>
    <scope>NUCLEOTIDE SEQUENCE</scope>
    <source>
        <strain evidence="2">K274</strain>
    </source>
</reference>
<dbReference type="Pfam" id="PF13416">
    <property type="entry name" value="SBP_bac_8"/>
    <property type="match status" value="1"/>
</dbReference>
<sequence length="334" mass="36879">SPTATQSDGTLQILTYRGYAEYGGTSPKVNWVGSFEKETGCRIAKLDAVQTAEEMATKIKERPYDLVSAGPVLAADLIEAKQVQAIDPAKVSGYDDLDERFRDMSTVSGKVYGVPYLWGYHEFIYDSSKVRGSLARAFDSDRLALRDSPLTIADAALADGAKEPYELTEEGLDSAMALLEGRGERTYWKNPIDLVMGFATGSLDYAQATPYHRLLLRNAGRPVKAISTRETTGWLDSWMLRAGVPDTTCAYRWLNWVTAPDAQRDAAAWVGLAPANDKACKGRAKQMCEVYGVGDDKRIDRIAFAVRPPGDCRADDGECTDYAAWTERWRELAE</sequence>
<organism evidence="2 3">
    <name type="scientific">Nonomuraea cypriaca</name>
    <dbReference type="NCBI Taxonomy" id="1187855"/>
    <lineage>
        <taxon>Bacteria</taxon>
        <taxon>Bacillati</taxon>
        <taxon>Actinomycetota</taxon>
        <taxon>Actinomycetes</taxon>
        <taxon>Streptosporangiales</taxon>
        <taxon>Streptosporangiaceae</taxon>
        <taxon>Nonomuraea</taxon>
    </lineage>
</organism>
<feature type="non-terminal residue" evidence="2">
    <location>
        <position position="1"/>
    </location>
</feature>
<proteinExistence type="predicted"/>
<comment type="caution">
    <text evidence="2">The sequence shown here is derived from an EMBL/GenBank/DDBJ whole genome shotgun (WGS) entry which is preliminary data.</text>
</comment>
<dbReference type="Gene3D" id="3.40.190.10">
    <property type="entry name" value="Periplasmic binding protein-like II"/>
    <property type="match status" value="2"/>
</dbReference>
<dbReference type="SUPFAM" id="SSF53850">
    <property type="entry name" value="Periplasmic binding protein-like II"/>
    <property type="match status" value="1"/>
</dbReference>
<evidence type="ECO:0000313" key="3">
    <source>
        <dbReference type="Proteomes" id="UP000605361"/>
    </source>
</evidence>
<dbReference type="PANTHER" id="PTHR30222">
    <property type="entry name" value="SPERMIDINE/PUTRESCINE-BINDING PERIPLASMIC PROTEIN"/>
    <property type="match status" value="1"/>
</dbReference>
<gene>
    <name evidence="2" type="ORF">ITP53_53985</name>
</gene>
<name>A0A931ALX5_9ACTN</name>
<dbReference type="EMBL" id="JADOGI010000415">
    <property type="protein sequence ID" value="MBF8194428.1"/>
    <property type="molecule type" value="Genomic_DNA"/>
</dbReference>
<dbReference type="InterPro" id="IPR006059">
    <property type="entry name" value="SBP"/>
</dbReference>
<dbReference type="RefSeq" id="WP_195903246.1">
    <property type="nucleotide sequence ID" value="NZ_JADOGI010000415.1"/>
</dbReference>
<keyword evidence="1" id="KW-0732">Signal</keyword>
<dbReference type="AlphaFoldDB" id="A0A931ALX5"/>
<evidence type="ECO:0000256" key="1">
    <source>
        <dbReference type="ARBA" id="ARBA00022729"/>
    </source>
</evidence>
<protein>
    <submittedName>
        <fullName evidence="2">Extracellular solute-binding protein</fullName>
    </submittedName>
</protein>
<dbReference type="Proteomes" id="UP000605361">
    <property type="component" value="Unassembled WGS sequence"/>
</dbReference>
<dbReference type="PANTHER" id="PTHR30222:SF18">
    <property type="entry name" value="BIFUNCTIONAL POLYHYDROXYBUTYRATE SYNTHASE _ ABC TRANSPORTER PERIPLASMIC BINDING PROTEIN-RELATED"/>
    <property type="match status" value="1"/>
</dbReference>